<reference evidence="1" key="1">
    <citation type="journal article" date="2020" name="Nature">
        <title>Giant virus diversity and host interactions through global metagenomics.</title>
        <authorList>
            <person name="Schulz F."/>
            <person name="Roux S."/>
            <person name="Paez-Espino D."/>
            <person name="Jungbluth S."/>
            <person name="Walsh D.A."/>
            <person name="Denef V.J."/>
            <person name="McMahon K.D."/>
            <person name="Konstantinidis K.T."/>
            <person name="Eloe-Fadrosh E.A."/>
            <person name="Kyrpides N.C."/>
            <person name="Woyke T."/>
        </authorList>
    </citation>
    <scope>NUCLEOTIDE SEQUENCE</scope>
    <source>
        <strain evidence="1">GVMAG-M-3300027963-41</strain>
    </source>
</reference>
<proteinExistence type="predicted"/>
<name>A0A6C0LQ51_9ZZZZ</name>
<protein>
    <submittedName>
        <fullName evidence="1">Uncharacterized protein</fullName>
    </submittedName>
</protein>
<dbReference type="InterPro" id="IPR043872">
    <property type="entry name" value="DUF5832"/>
</dbReference>
<organism evidence="1">
    <name type="scientific">viral metagenome</name>
    <dbReference type="NCBI Taxonomy" id="1070528"/>
    <lineage>
        <taxon>unclassified sequences</taxon>
        <taxon>metagenomes</taxon>
        <taxon>organismal metagenomes</taxon>
    </lineage>
</organism>
<sequence length="331" mass="37363">MSENTETEPKEVFLEADKEIPGQHYVALSFISPQKVLKNKDLFFFNEFLKDYQMQYKIKSTESFVMSEVNKVQEAASKVQDVVENALLKKDKATDLSGALQVLADLSGALQTIKEVRRTLTTDVAEDMSTYVKTKVADFRESAIKEDFETFLFKNKKRLDDEFFAKNDFRTTVQGVKIRGVYDTYNEAIHRCKTLQKIDPAFNVYVGQVGFWLPWDPEPHDIADQEYADDQLNTLMKKYKENEKTRDELYAEHKVLRMGEGKTKKPVIGASVTEESKPAKDMFGDEDPFMKRKREQAEAAAAAVTASVIKAVDAGAAALAAAASAENTLTM</sequence>
<dbReference type="Pfam" id="PF19150">
    <property type="entry name" value="DUF5832"/>
    <property type="match status" value="1"/>
</dbReference>
<dbReference type="AlphaFoldDB" id="A0A6C0LQ51"/>
<accession>A0A6C0LQ51</accession>
<dbReference type="EMBL" id="MN740535">
    <property type="protein sequence ID" value="QHU32098.1"/>
    <property type="molecule type" value="Genomic_DNA"/>
</dbReference>
<evidence type="ECO:0000313" key="1">
    <source>
        <dbReference type="EMBL" id="QHU32098.1"/>
    </source>
</evidence>